<organism evidence="6 7">
    <name type="scientific">Glossina palpalis gambiensis</name>
    <dbReference type="NCBI Taxonomy" id="67801"/>
    <lineage>
        <taxon>Eukaryota</taxon>
        <taxon>Metazoa</taxon>
        <taxon>Ecdysozoa</taxon>
        <taxon>Arthropoda</taxon>
        <taxon>Hexapoda</taxon>
        <taxon>Insecta</taxon>
        <taxon>Pterygota</taxon>
        <taxon>Neoptera</taxon>
        <taxon>Endopterygota</taxon>
        <taxon>Diptera</taxon>
        <taxon>Brachycera</taxon>
        <taxon>Muscomorpha</taxon>
        <taxon>Hippoboscoidea</taxon>
        <taxon>Glossinidae</taxon>
        <taxon>Glossina</taxon>
    </lineage>
</organism>
<evidence type="ECO:0000256" key="1">
    <source>
        <dbReference type="ARBA" id="ARBA00023157"/>
    </source>
</evidence>
<dbReference type="Gene3D" id="2.40.10.10">
    <property type="entry name" value="Trypsin-like serine proteases"/>
    <property type="match status" value="1"/>
</dbReference>
<reference evidence="6" key="2">
    <citation type="submission" date="2020-05" db="UniProtKB">
        <authorList>
            <consortium name="EnsemblMetazoa"/>
        </authorList>
    </citation>
    <scope>IDENTIFICATION</scope>
    <source>
        <strain evidence="6">IAEA</strain>
    </source>
</reference>
<dbReference type="InterPro" id="IPR009003">
    <property type="entry name" value="Peptidase_S1_PA"/>
</dbReference>
<dbReference type="GO" id="GO:0006508">
    <property type="term" value="P:proteolysis"/>
    <property type="evidence" value="ECO:0007669"/>
    <property type="project" value="InterPro"/>
</dbReference>
<evidence type="ECO:0000256" key="4">
    <source>
        <dbReference type="ARBA" id="ARBA00077177"/>
    </source>
</evidence>
<dbReference type="SMART" id="SM00020">
    <property type="entry name" value="Tryp_SPc"/>
    <property type="match status" value="1"/>
</dbReference>
<proteinExistence type="predicted"/>
<keyword evidence="7" id="KW-1185">Reference proteome</keyword>
<dbReference type="InterPro" id="IPR001254">
    <property type="entry name" value="Trypsin_dom"/>
</dbReference>
<dbReference type="InterPro" id="IPR001314">
    <property type="entry name" value="Peptidase_S1A"/>
</dbReference>
<evidence type="ECO:0000259" key="5">
    <source>
        <dbReference type="PROSITE" id="PS50240"/>
    </source>
</evidence>
<evidence type="ECO:0000313" key="7">
    <source>
        <dbReference type="Proteomes" id="UP000092460"/>
    </source>
</evidence>
<dbReference type="PROSITE" id="PS00134">
    <property type="entry name" value="TRYPSIN_HIS"/>
    <property type="match status" value="1"/>
</dbReference>
<keyword evidence="1" id="KW-1015">Disulfide bond</keyword>
<dbReference type="STRING" id="67801.A0A1B0BSU8"/>
<reference evidence="7" key="1">
    <citation type="submission" date="2015-01" db="EMBL/GenBank/DDBJ databases">
        <authorList>
            <person name="Aksoy S."/>
            <person name="Warren W."/>
            <person name="Wilson R.K."/>
        </authorList>
    </citation>
    <scope>NUCLEOTIDE SEQUENCE [LARGE SCALE GENOMIC DNA]</scope>
    <source>
        <strain evidence="7">IAEA</strain>
    </source>
</reference>
<evidence type="ECO:0000256" key="2">
    <source>
        <dbReference type="ARBA" id="ARBA00057221"/>
    </source>
</evidence>
<dbReference type="Pfam" id="PF00089">
    <property type="entry name" value="Trypsin"/>
    <property type="match status" value="1"/>
</dbReference>
<dbReference type="SUPFAM" id="SSF50494">
    <property type="entry name" value="Trypsin-like serine proteases"/>
    <property type="match status" value="1"/>
</dbReference>
<sequence>MRIWPTSDPNFYTETRSSWCLHCREPNKKWKPAYSQAPHEMRSWYWTGSKTAVKENEEKEEEEEEDLNEFLIKNWPKSRIRPAACLPLYYPTGNRFIRLQKDDPAGFKCAPLPISLIEARQKMLYFLKALIFLNILLSNFINTFQMEDPREIEDSYENKGEIISFDNETAITLSNTSDRYSDHSASPIRGGYSANNHELIRHVVSILYDNNHICGGNIIKADLILTAAHCLTTGGMISSPVTIKVVAGQPQRTEKSNTTQIRNARKLLVHRRWIDRWPFYCDIGLIKLENEFNLNNDSVSVIALPQYPVAPNTNCTSLGWGGLYDNGPVADDIQVGDFYIVPCEEVKDTLEFPFFLFLSPGMICVKPHLTDVQILHGDSGGPLICDGRSDFH</sequence>
<dbReference type="EMBL" id="JXJN01019870">
    <property type="status" value="NOT_ANNOTATED_CDS"/>
    <property type="molecule type" value="Genomic_DNA"/>
</dbReference>
<dbReference type="InterPro" id="IPR018114">
    <property type="entry name" value="TRYPSIN_HIS"/>
</dbReference>
<dbReference type="PANTHER" id="PTHR24252">
    <property type="entry name" value="ACROSIN-RELATED"/>
    <property type="match status" value="1"/>
</dbReference>
<dbReference type="CDD" id="cd00190">
    <property type="entry name" value="Tryp_SPc"/>
    <property type="match status" value="1"/>
</dbReference>
<dbReference type="AlphaFoldDB" id="A0A1B0BSU8"/>
<dbReference type="VEuPathDB" id="VectorBase:GPPI039468"/>
<evidence type="ECO:0000256" key="3">
    <source>
        <dbReference type="ARBA" id="ARBA00067663"/>
    </source>
</evidence>
<protein>
    <recommendedName>
        <fullName evidence="3">Lectizyme</fullName>
    </recommendedName>
    <alternativeName>
        <fullName evidence="4">Proteolytic lectin</fullName>
    </alternativeName>
</protein>
<dbReference type="FunFam" id="2.40.10.10:FF:000068">
    <property type="entry name" value="transmembrane protease serine 2"/>
    <property type="match status" value="1"/>
</dbReference>
<comment type="function">
    <text evidence="2">Protein with lectin and protease activity involved in the establishment of trypanosome infections in tsetse flies. Binds D-glucosamine and agglutinates bloodstream-form trypanosomes and rabbit red blood cells. Capable of inducing transformation of bloodstream-form trypanosomes into procyclic (midgut) forms in vitro.</text>
</comment>
<dbReference type="EnsemblMetazoa" id="GPPI039468-RA">
    <property type="protein sequence ID" value="GPPI039468-PA"/>
    <property type="gene ID" value="GPPI039468"/>
</dbReference>
<dbReference type="Proteomes" id="UP000092460">
    <property type="component" value="Unassembled WGS sequence"/>
</dbReference>
<evidence type="ECO:0000313" key="6">
    <source>
        <dbReference type="EnsemblMetazoa" id="GPPI039468-PA"/>
    </source>
</evidence>
<name>A0A1B0BSU8_9MUSC</name>
<dbReference type="InterPro" id="IPR043504">
    <property type="entry name" value="Peptidase_S1_PA_chymotrypsin"/>
</dbReference>
<dbReference type="PANTHER" id="PTHR24252:SF10">
    <property type="entry name" value="SERINE PROTEASE 56"/>
    <property type="match status" value="1"/>
</dbReference>
<feature type="domain" description="Peptidase S1" evidence="5">
    <location>
        <begin position="188"/>
        <end position="392"/>
    </location>
</feature>
<dbReference type="PRINTS" id="PR00722">
    <property type="entry name" value="CHYMOTRYPSIN"/>
</dbReference>
<dbReference type="GO" id="GO:0004252">
    <property type="term" value="F:serine-type endopeptidase activity"/>
    <property type="evidence" value="ECO:0007669"/>
    <property type="project" value="InterPro"/>
</dbReference>
<accession>A0A1B0BSU8</accession>
<dbReference type="PROSITE" id="PS50240">
    <property type="entry name" value="TRYPSIN_DOM"/>
    <property type="match status" value="1"/>
</dbReference>